<feature type="transmembrane region" description="Helical" evidence="1">
    <location>
        <begin position="37"/>
        <end position="53"/>
    </location>
</feature>
<evidence type="ECO:0000256" key="1">
    <source>
        <dbReference type="SAM" id="Phobius"/>
    </source>
</evidence>
<feature type="transmembrane region" description="Helical" evidence="1">
    <location>
        <begin position="86"/>
        <end position="106"/>
    </location>
</feature>
<evidence type="ECO:0000313" key="2">
    <source>
        <dbReference type="EMBL" id="NDJ91364.1"/>
    </source>
</evidence>
<dbReference type="AlphaFoldDB" id="A0A7K3LG68"/>
<keyword evidence="1" id="KW-0812">Transmembrane</keyword>
<gene>
    <name evidence="2" type="ORF">GWR20_19825</name>
</gene>
<accession>A0A7K3LG68</accession>
<dbReference type="RefSeq" id="WP_162113043.1">
    <property type="nucleotide sequence ID" value="NZ_JAACYR010000089.1"/>
</dbReference>
<feature type="transmembrane region" description="Helical" evidence="1">
    <location>
        <begin position="216"/>
        <end position="241"/>
    </location>
</feature>
<name>A0A7K3LG68_9MYCO</name>
<dbReference type="EMBL" id="JAACYR010000089">
    <property type="protein sequence ID" value="NDJ91364.1"/>
    <property type="molecule type" value="Genomic_DNA"/>
</dbReference>
<reference evidence="2 3" key="1">
    <citation type="submission" date="2020-01" db="EMBL/GenBank/DDBJ databases">
        <authorList>
            <person name="Sanchez-Estrada R."/>
            <person name="Gonzalez-Y-Merchand J.A."/>
            <person name="Rivera-Gutierrez S."/>
        </authorList>
    </citation>
    <scope>NUCLEOTIDE SEQUENCE [LARGE SCALE GENOMIC DNA]</scope>
    <source>
        <strain evidence="2 3">CST 7247</strain>
    </source>
</reference>
<organism evidence="2 3">
    <name type="scientific">Mycolicibacter kumamotonensis</name>
    <dbReference type="NCBI Taxonomy" id="354243"/>
    <lineage>
        <taxon>Bacteria</taxon>
        <taxon>Bacillati</taxon>
        <taxon>Actinomycetota</taxon>
        <taxon>Actinomycetes</taxon>
        <taxon>Mycobacteriales</taxon>
        <taxon>Mycobacteriaceae</taxon>
        <taxon>Mycolicibacter</taxon>
    </lineage>
</organism>
<feature type="transmembrane region" description="Helical" evidence="1">
    <location>
        <begin position="168"/>
        <end position="188"/>
    </location>
</feature>
<dbReference type="Proteomes" id="UP000466523">
    <property type="component" value="Unassembled WGS sequence"/>
</dbReference>
<dbReference type="InterPro" id="IPR033459">
    <property type="entry name" value="AveC-like"/>
</dbReference>
<feature type="transmembrane region" description="Helical" evidence="1">
    <location>
        <begin position="118"/>
        <end position="135"/>
    </location>
</feature>
<sequence>MDQSPPLFGWLFEVVGPGLWVALVAFFTYTCVKRKELTVPTLVFIGGSTMWWQEWYGDWGAYVLYNPHLALIPGYDWPLSGPNKPWAVIPAYGWFYALVYFPVIFLCKKVHERYFSTAPWWIVAVAISLPLFYLWDLLIEGGASVLGIWSYVDFVGPAMESSRGNFPLLYPVITFSVMMTITLLVIAAKTPQGTPLVESWSRVDRLRGPARTIGRIIIWIVTMNLCYMIFIVPTVLIRLAFLPPNILVP</sequence>
<evidence type="ECO:0000313" key="3">
    <source>
        <dbReference type="Proteomes" id="UP000466523"/>
    </source>
</evidence>
<keyword evidence="1" id="KW-1133">Transmembrane helix</keyword>
<proteinExistence type="predicted"/>
<dbReference type="Pfam" id="PF17198">
    <property type="entry name" value="AveC_like"/>
    <property type="match status" value="1"/>
</dbReference>
<feature type="transmembrane region" description="Helical" evidence="1">
    <location>
        <begin position="6"/>
        <end position="30"/>
    </location>
</feature>
<keyword evidence="1" id="KW-0472">Membrane</keyword>
<comment type="caution">
    <text evidence="2">The sequence shown here is derived from an EMBL/GenBank/DDBJ whole genome shotgun (WGS) entry which is preliminary data.</text>
</comment>
<protein>
    <submittedName>
        <fullName evidence="2">Spirocyclase AveC family protein</fullName>
    </submittedName>
</protein>